<dbReference type="AlphaFoldDB" id="A0AAJ4UXB3"/>
<protein>
    <submittedName>
        <fullName evidence="7">Flippase</fullName>
    </submittedName>
    <submittedName>
        <fullName evidence="8">Na+-driven multidrug efflux pump</fullName>
    </submittedName>
</protein>
<evidence type="ECO:0000313" key="7">
    <source>
        <dbReference type="EMBL" id="QCI29037.1"/>
    </source>
</evidence>
<evidence type="ECO:0000256" key="4">
    <source>
        <dbReference type="ARBA" id="ARBA00022989"/>
    </source>
</evidence>
<keyword evidence="2" id="KW-1003">Cell membrane</keyword>
<evidence type="ECO:0000313" key="10">
    <source>
        <dbReference type="Proteomes" id="UP000298805"/>
    </source>
</evidence>
<keyword evidence="10" id="KW-1185">Reference proteome</keyword>
<dbReference type="EMBL" id="CP027432">
    <property type="protein sequence ID" value="QCI29037.1"/>
    <property type="molecule type" value="Genomic_DNA"/>
</dbReference>
<accession>A0AAJ4UXB3</accession>
<dbReference type="RefSeq" id="WP_123353022.1">
    <property type="nucleotide sequence ID" value="NZ_CP027432.2"/>
</dbReference>
<dbReference type="InterPro" id="IPR050833">
    <property type="entry name" value="Poly_Biosynth_Transport"/>
</dbReference>
<feature type="transmembrane region" description="Helical" evidence="6">
    <location>
        <begin position="374"/>
        <end position="394"/>
    </location>
</feature>
<evidence type="ECO:0000313" key="8">
    <source>
        <dbReference type="EMBL" id="ROR39147.1"/>
    </source>
</evidence>
<dbReference type="GO" id="GO:0005886">
    <property type="term" value="C:plasma membrane"/>
    <property type="evidence" value="ECO:0007669"/>
    <property type="project" value="UniProtKB-SubCell"/>
</dbReference>
<dbReference type="EMBL" id="RJVK01000004">
    <property type="protein sequence ID" value="ROR39147.1"/>
    <property type="molecule type" value="Genomic_DNA"/>
</dbReference>
<feature type="transmembrane region" description="Helical" evidence="6">
    <location>
        <begin position="52"/>
        <end position="74"/>
    </location>
</feature>
<dbReference type="PANTHER" id="PTHR30250:SF11">
    <property type="entry name" value="O-ANTIGEN TRANSPORTER-RELATED"/>
    <property type="match status" value="1"/>
</dbReference>
<dbReference type="InterPro" id="IPR002797">
    <property type="entry name" value="Polysacc_synth"/>
</dbReference>
<organism evidence="8 9">
    <name type="scientific">Caminibacter pacificus</name>
    <dbReference type="NCBI Taxonomy" id="1424653"/>
    <lineage>
        <taxon>Bacteria</taxon>
        <taxon>Pseudomonadati</taxon>
        <taxon>Campylobacterota</taxon>
        <taxon>Epsilonproteobacteria</taxon>
        <taxon>Nautiliales</taxon>
        <taxon>Nautiliaceae</taxon>
        <taxon>Caminibacter</taxon>
    </lineage>
</organism>
<reference evidence="8 9" key="2">
    <citation type="submission" date="2018-11" db="EMBL/GenBank/DDBJ databases">
        <title>Genomic Encyclopedia of Type Strains, Phase IV (KMG-IV): sequencing the most valuable type-strain genomes for metagenomic binning, comparative biology and taxonomic classification.</title>
        <authorList>
            <person name="Goeker M."/>
        </authorList>
    </citation>
    <scope>NUCLEOTIDE SEQUENCE [LARGE SCALE GENOMIC DNA]</scope>
    <source>
        <strain evidence="8 9">DSM 27783</strain>
    </source>
</reference>
<evidence type="ECO:0000256" key="5">
    <source>
        <dbReference type="ARBA" id="ARBA00023136"/>
    </source>
</evidence>
<gene>
    <name evidence="7" type="ORF">C6V80_08710</name>
    <name evidence="8" type="ORF">EDC58_1645</name>
</gene>
<evidence type="ECO:0000256" key="6">
    <source>
        <dbReference type="SAM" id="Phobius"/>
    </source>
</evidence>
<feature type="transmembrane region" description="Helical" evidence="6">
    <location>
        <begin position="228"/>
        <end position="256"/>
    </location>
</feature>
<feature type="transmembrane region" description="Helical" evidence="6">
    <location>
        <begin position="20"/>
        <end position="40"/>
    </location>
</feature>
<feature type="transmembrane region" description="Helical" evidence="6">
    <location>
        <begin position="400"/>
        <end position="418"/>
    </location>
</feature>
<feature type="transmembrane region" description="Helical" evidence="6">
    <location>
        <begin position="262"/>
        <end position="285"/>
    </location>
</feature>
<keyword evidence="3 6" id="KW-0812">Transmembrane</keyword>
<feature type="transmembrane region" description="Helical" evidence="6">
    <location>
        <begin position="95"/>
        <end position="120"/>
    </location>
</feature>
<feature type="transmembrane region" description="Helical" evidence="6">
    <location>
        <begin position="190"/>
        <end position="208"/>
    </location>
</feature>
<evidence type="ECO:0000313" key="9">
    <source>
        <dbReference type="Proteomes" id="UP000272781"/>
    </source>
</evidence>
<dbReference type="Pfam" id="PF01943">
    <property type="entry name" value="Polysacc_synt"/>
    <property type="match status" value="1"/>
</dbReference>
<feature type="transmembrane region" description="Helical" evidence="6">
    <location>
        <begin position="126"/>
        <end position="145"/>
    </location>
</feature>
<evidence type="ECO:0000256" key="2">
    <source>
        <dbReference type="ARBA" id="ARBA00022475"/>
    </source>
</evidence>
<reference evidence="7" key="3">
    <citation type="submission" date="2019-06" db="EMBL/GenBank/DDBJ databases">
        <title>A comparative analysis of the Nautiliaceae.</title>
        <authorList>
            <person name="Grosche A."/>
            <person name="Smedile F."/>
            <person name="Vetriani C."/>
        </authorList>
    </citation>
    <scope>NUCLEOTIDE SEQUENCE</scope>
    <source>
        <strain evidence="7">TB6</strain>
    </source>
</reference>
<feature type="transmembrane region" description="Helical" evidence="6">
    <location>
        <begin position="336"/>
        <end position="353"/>
    </location>
</feature>
<dbReference type="CDD" id="cd13128">
    <property type="entry name" value="MATE_Wzx_like"/>
    <property type="match status" value="1"/>
</dbReference>
<sequence length="437" mass="50483">MINKLKKNFHYIEILKKGSINFIFQIIGIGLGYLFIFMLAKYFNAEGVGLFSLTYSVLTIFLLFAKFGFDLAIVKFVSEYKDDFSKLKDLYIKTLFFLIPLNLLLISIMFFLSKYIAIYIFHNEEIIRYLKLFSLLLFPITLRFINANFLRGLKSIAEYSFIQSISVYLFSVIVLFIIVQFFNYNMLDLFVAYFLGVLIAFFISYWFLIKKINFFRISRDYFFNLKTLIKVAFSMLLANSLMLVITTSDSIILGYFTSSKNVGIYNIVIKIAVATSIFMTAIMSIVSSKLIELNKENKLSQTMQFVNTIVFSLSGIIIIFIFIFKEKILMLFGKEFIAGSVALSLLLFGRLIESMSGTGNYVLQILGYETIVRNIMFIAAFLNIVLNFILIPIYGINGAAFASMISIVFWNLMYIFYIKQKLGFWNLPNLLRLKSGK</sequence>
<name>A0AAJ4UXB3_9BACT</name>
<comment type="subcellular location">
    <subcellularLocation>
        <location evidence="1">Cell membrane</location>
        <topology evidence="1">Multi-pass membrane protein</topology>
    </subcellularLocation>
</comment>
<feature type="transmembrane region" description="Helical" evidence="6">
    <location>
        <begin position="305"/>
        <end position="324"/>
    </location>
</feature>
<reference evidence="10" key="1">
    <citation type="submission" date="2018-03" db="EMBL/GenBank/DDBJ databases">
        <title>A comparative analysis of the Nautiliaceae.</title>
        <authorList>
            <person name="Grosche A."/>
            <person name="Smedile F."/>
            <person name="Vetriani C."/>
        </authorList>
    </citation>
    <scope>NUCLEOTIDE SEQUENCE [LARGE SCALE GENOMIC DNA]</scope>
    <source>
        <strain evidence="10">TB6</strain>
    </source>
</reference>
<dbReference type="Proteomes" id="UP000272781">
    <property type="component" value="Unassembled WGS sequence"/>
</dbReference>
<keyword evidence="5 6" id="KW-0472">Membrane</keyword>
<evidence type="ECO:0000256" key="1">
    <source>
        <dbReference type="ARBA" id="ARBA00004651"/>
    </source>
</evidence>
<proteinExistence type="predicted"/>
<feature type="transmembrane region" description="Helical" evidence="6">
    <location>
        <begin position="165"/>
        <end position="184"/>
    </location>
</feature>
<dbReference type="PANTHER" id="PTHR30250">
    <property type="entry name" value="PST FAMILY PREDICTED COLANIC ACID TRANSPORTER"/>
    <property type="match status" value="1"/>
</dbReference>
<evidence type="ECO:0000256" key="3">
    <source>
        <dbReference type="ARBA" id="ARBA00022692"/>
    </source>
</evidence>
<dbReference type="Proteomes" id="UP000298805">
    <property type="component" value="Chromosome"/>
</dbReference>
<keyword evidence="4 6" id="KW-1133">Transmembrane helix</keyword>